<name>A0A3B0ZRG4_9ZZZZ</name>
<dbReference type="GO" id="GO:0005737">
    <property type="term" value="C:cytoplasm"/>
    <property type="evidence" value="ECO:0007669"/>
    <property type="project" value="TreeGrafter"/>
</dbReference>
<dbReference type="InterPro" id="IPR032466">
    <property type="entry name" value="Metal_Hydrolase"/>
</dbReference>
<dbReference type="GO" id="GO:0046872">
    <property type="term" value="F:metal ion binding"/>
    <property type="evidence" value="ECO:0007669"/>
    <property type="project" value="InterPro"/>
</dbReference>
<dbReference type="GO" id="GO:0004038">
    <property type="term" value="F:allantoinase activity"/>
    <property type="evidence" value="ECO:0007669"/>
    <property type="project" value="TreeGrafter"/>
</dbReference>
<dbReference type="CDD" id="cd01317">
    <property type="entry name" value="DHOase_IIa"/>
    <property type="match status" value="1"/>
</dbReference>
<dbReference type="InterPro" id="IPR004722">
    <property type="entry name" value="DHOase"/>
</dbReference>
<dbReference type="InterPro" id="IPR013108">
    <property type="entry name" value="Amidohydro_3"/>
</dbReference>
<dbReference type="InterPro" id="IPR024403">
    <property type="entry name" value="DHOase_cat"/>
</dbReference>
<dbReference type="PANTHER" id="PTHR43668:SF2">
    <property type="entry name" value="ALLANTOINASE"/>
    <property type="match status" value="1"/>
</dbReference>
<dbReference type="InterPro" id="IPR050138">
    <property type="entry name" value="DHOase/Allantoinase_Hydrolase"/>
</dbReference>
<keyword evidence="5" id="KW-0378">Hydrolase</keyword>
<dbReference type="SUPFAM" id="SSF51338">
    <property type="entry name" value="Composite domain of metallo-dependent hydrolases"/>
    <property type="match status" value="1"/>
</dbReference>
<evidence type="ECO:0000313" key="5">
    <source>
        <dbReference type="EMBL" id="VAW83196.1"/>
    </source>
</evidence>
<dbReference type="SUPFAM" id="SSF51556">
    <property type="entry name" value="Metallo-dependent hydrolases"/>
    <property type="match status" value="1"/>
</dbReference>
<sequence>ELIRHRANEADAARVVTLGALTRALDGEHLSEMAALKQAGCVGVANALKPLASTRIGRRAFEYAATFDLTVFLHADDPALSIDGCLHEGHTSTRLGLRGIPEAAETVAVARDLALIQQTGVRAHFCRLTTERAVRMVARAQFDGLPVTADVATPYLYLTDLDAAEFNPDFHFIPPLRTQNDRAGLINGLREGTLNALCSDHQPHEEDAKLAPFPATEPGASGIDTLLPLTLKLVQEEHLTLSDAIARVTCGPAAVLNMPCGELSVGRVADICIFDANAHWQVNPGNLLSQGKNTPFTGWEMPGQVRYTLRDGHIIYTREAR</sequence>
<dbReference type="EMBL" id="UOFM01000517">
    <property type="protein sequence ID" value="VAW83196.1"/>
    <property type="molecule type" value="Genomic_DNA"/>
</dbReference>
<accession>A0A3B0ZRG4</accession>
<evidence type="ECO:0000256" key="2">
    <source>
        <dbReference type="ARBA" id="ARBA00022975"/>
    </source>
</evidence>
<dbReference type="GO" id="GO:0006145">
    <property type="term" value="P:purine nucleobase catabolic process"/>
    <property type="evidence" value="ECO:0007669"/>
    <property type="project" value="TreeGrafter"/>
</dbReference>
<dbReference type="InterPro" id="IPR011059">
    <property type="entry name" value="Metal-dep_hydrolase_composite"/>
</dbReference>
<dbReference type="PANTHER" id="PTHR43668">
    <property type="entry name" value="ALLANTOINASE"/>
    <property type="match status" value="1"/>
</dbReference>
<dbReference type="EC" id="3.5.2.3" evidence="5"/>
<protein>
    <submittedName>
        <fullName evidence="5">Dihydroorotase</fullName>
        <ecNumber evidence="5">3.5.2.3</ecNumber>
    </submittedName>
</protein>
<proteinExistence type="predicted"/>
<dbReference type="AlphaFoldDB" id="A0A3B0ZRG4"/>
<organism evidence="5">
    <name type="scientific">hydrothermal vent metagenome</name>
    <dbReference type="NCBI Taxonomy" id="652676"/>
    <lineage>
        <taxon>unclassified sequences</taxon>
        <taxon>metagenomes</taxon>
        <taxon>ecological metagenomes</taxon>
    </lineage>
</organism>
<reference evidence="5" key="1">
    <citation type="submission" date="2018-06" db="EMBL/GenBank/DDBJ databases">
        <authorList>
            <person name="Zhirakovskaya E."/>
        </authorList>
    </citation>
    <scope>NUCLEOTIDE SEQUENCE</scope>
</reference>
<dbReference type="GO" id="GO:0004151">
    <property type="term" value="F:dihydroorotase activity"/>
    <property type="evidence" value="ECO:0007669"/>
    <property type="project" value="UniProtKB-EC"/>
</dbReference>
<feature type="non-terminal residue" evidence="5">
    <location>
        <position position="1"/>
    </location>
</feature>
<evidence type="ECO:0000256" key="1">
    <source>
        <dbReference type="ARBA" id="ARBA00022833"/>
    </source>
</evidence>
<dbReference type="Pfam" id="PF07969">
    <property type="entry name" value="Amidohydro_3"/>
    <property type="match status" value="1"/>
</dbReference>
<dbReference type="Gene3D" id="3.20.20.140">
    <property type="entry name" value="Metal-dependent hydrolases"/>
    <property type="match status" value="1"/>
</dbReference>
<dbReference type="GO" id="GO:0006221">
    <property type="term" value="P:pyrimidine nucleotide biosynthetic process"/>
    <property type="evidence" value="ECO:0007669"/>
    <property type="project" value="UniProtKB-KW"/>
</dbReference>
<evidence type="ECO:0000259" key="3">
    <source>
        <dbReference type="Pfam" id="PF07969"/>
    </source>
</evidence>
<feature type="domain" description="Dihydroorotase catalytic" evidence="4">
    <location>
        <begin position="3"/>
        <end position="130"/>
    </location>
</feature>
<dbReference type="Pfam" id="PF12890">
    <property type="entry name" value="DHOase"/>
    <property type="match status" value="1"/>
</dbReference>
<gene>
    <name evidence="5" type="ORF">MNBD_GAMMA14-1465</name>
</gene>
<dbReference type="Gene3D" id="2.30.40.10">
    <property type="entry name" value="Urease, subunit C, domain 1"/>
    <property type="match status" value="1"/>
</dbReference>
<evidence type="ECO:0000259" key="4">
    <source>
        <dbReference type="Pfam" id="PF12890"/>
    </source>
</evidence>
<feature type="domain" description="Amidohydrolase 3" evidence="3">
    <location>
        <begin position="236"/>
        <end position="316"/>
    </location>
</feature>
<keyword evidence="2" id="KW-0665">Pyrimidine biosynthesis</keyword>
<keyword evidence="1" id="KW-0862">Zinc</keyword>